<dbReference type="RefSeq" id="WP_028385978.1">
    <property type="nucleotide sequence ID" value="NZ_CAAAHN010000011.1"/>
</dbReference>
<dbReference type="PATRIC" id="fig|45065.4.peg.1360"/>
<keyword evidence="2" id="KW-1185">Reference proteome</keyword>
<dbReference type="AlphaFoldDB" id="A0A0W0TTJ9"/>
<dbReference type="Proteomes" id="UP000054785">
    <property type="component" value="Unassembled WGS sequence"/>
</dbReference>
<dbReference type="EMBL" id="LNYC01000051">
    <property type="protein sequence ID" value="KTC98994.1"/>
    <property type="molecule type" value="Genomic_DNA"/>
</dbReference>
<comment type="caution">
    <text evidence="1">The sequence shown here is derived from an EMBL/GenBank/DDBJ whole genome shotgun (WGS) entry which is preliminary data.</text>
</comment>
<sequence length="62" mass="6676">MSKSTHLMLAALGGAGHSSSTETGRTHAVESRDDIPILQPDMQELLQNCLTPEELLANTPME</sequence>
<proteinExistence type="predicted"/>
<gene>
    <name evidence="1" type="ORF">Lgee_1260</name>
</gene>
<organism evidence="1 2">
    <name type="scientific">Legionella geestiana</name>
    <dbReference type="NCBI Taxonomy" id="45065"/>
    <lineage>
        <taxon>Bacteria</taxon>
        <taxon>Pseudomonadati</taxon>
        <taxon>Pseudomonadota</taxon>
        <taxon>Gammaproteobacteria</taxon>
        <taxon>Legionellales</taxon>
        <taxon>Legionellaceae</taxon>
        <taxon>Legionella</taxon>
    </lineage>
</organism>
<evidence type="ECO:0000313" key="2">
    <source>
        <dbReference type="Proteomes" id="UP000054785"/>
    </source>
</evidence>
<evidence type="ECO:0000313" key="1">
    <source>
        <dbReference type="EMBL" id="KTC98994.1"/>
    </source>
</evidence>
<dbReference type="STRING" id="45065.Lgee_1260"/>
<reference evidence="1 2" key="1">
    <citation type="submission" date="2015-11" db="EMBL/GenBank/DDBJ databases">
        <title>Genomic analysis of 38 Legionella species identifies large and diverse effector repertoires.</title>
        <authorList>
            <person name="Burstein D."/>
            <person name="Amaro F."/>
            <person name="Zusman T."/>
            <person name="Lifshitz Z."/>
            <person name="Cohen O."/>
            <person name="Gilbert J.A."/>
            <person name="Pupko T."/>
            <person name="Shuman H.A."/>
            <person name="Segal G."/>
        </authorList>
    </citation>
    <scope>NUCLEOTIDE SEQUENCE [LARGE SCALE GENOMIC DNA]</scope>
    <source>
        <strain evidence="1 2">ATCC 49504</strain>
    </source>
</reference>
<accession>A0A0W0TTJ9</accession>
<protein>
    <submittedName>
        <fullName evidence="1">Uncharacterized protein</fullName>
    </submittedName>
</protein>
<name>A0A0W0TTJ9_9GAMM</name>